<evidence type="ECO:0000313" key="1">
    <source>
        <dbReference type="EMBL" id="ELK34885.1"/>
    </source>
</evidence>
<evidence type="ECO:0000313" key="2">
    <source>
        <dbReference type="Proteomes" id="UP000010556"/>
    </source>
</evidence>
<proteinExistence type="predicted"/>
<name>L5M9D0_MYODS</name>
<keyword evidence="2" id="KW-1185">Reference proteome</keyword>
<protein>
    <submittedName>
        <fullName evidence="1">Uncharacterized protein</fullName>
    </submittedName>
</protein>
<organism evidence="1 2">
    <name type="scientific">Myotis davidii</name>
    <name type="common">David's myotis</name>
    <dbReference type="NCBI Taxonomy" id="225400"/>
    <lineage>
        <taxon>Eukaryota</taxon>
        <taxon>Metazoa</taxon>
        <taxon>Chordata</taxon>
        <taxon>Craniata</taxon>
        <taxon>Vertebrata</taxon>
        <taxon>Euteleostomi</taxon>
        <taxon>Mammalia</taxon>
        <taxon>Eutheria</taxon>
        <taxon>Laurasiatheria</taxon>
        <taxon>Chiroptera</taxon>
        <taxon>Yangochiroptera</taxon>
        <taxon>Vespertilionidae</taxon>
        <taxon>Myotis</taxon>
    </lineage>
</organism>
<accession>L5M9D0</accession>
<dbReference type="AlphaFoldDB" id="L5M9D0"/>
<dbReference type="EMBL" id="KB102794">
    <property type="protein sequence ID" value="ELK34885.1"/>
    <property type="molecule type" value="Genomic_DNA"/>
</dbReference>
<sequence>MVSTPTTTLLLIATVPRKCPPPRDLTLRSCRVAPPPPLKRPPRDCGLPQLAASYPRLDSAGRYLKLRLPDRRAGPPLRHLRQPFRVFPATSLQGRSGGSTLWLTSGRTSALRRRVYGRDVSPLPSSDCWSACERHKHSTL</sequence>
<reference evidence="2" key="1">
    <citation type="journal article" date="2013" name="Science">
        <title>Comparative analysis of bat genomes provides insight into the evolution of flight and immunity.</title>
        <authorList>
            <person name="Zhang G."/>
            <person name="Cowled C."/>
            <person name="Shi Z."/>
            <person name="Huang Z."/>
            <person name="Bishop-Lilly K.A."/>
            <person name="Fang X."/>
            <person name="Wynne J.W."/>
            <person name="Xiong Z."/>
            <person name="Baker M.L."/>
            <person name="Zhao W."/>
            <person name="Tachedjian M."/>
            <person name="Zhu Y."/>
            <person name="Zhou P."/>
            <person name="Jiang X."/>
            <person name="Ng J."/>
            <person name="Yang L."/>
            <person name="Wu L."/>
            <person name="Xiao J."/>
            <person name="Feng Y."/>
            <person name="Chen Y."/>
            <person name="Sun X."/>
            <person name="Zhang Y."/>
            <person name="Marsh G.A."/>
            <person name="Crameri G."/>
            <person name="Broder C.C."/>
            <person name="Frey K.G."/>
            <person name="Wang L.F."/>
            <person name="Wang J."/>
        </authorList>
    </citation>
    <scope>NUCLEOTIDE SEQUENCE [LARGE SCALE GENOMIC DNA]</scope>
</reference>
<gene>
    <name evidence="1" type="ORF">MDA_GLEAN10016040</name>
</gene>
<dbReference type="Proteomes" id="UP000010556">
    <property type="component" value="Unassembled WGS sequence"/>
</dbReference>